<dbReference type="RefSeq" id="WP_259621225.1">
    <property type="nucleotide sequence ID" value="NZ_JANYMP010000001.1"/>
</dbReference>
<dbReference type="Gene3D" id="3.30.9.10">
    <property type="entry name" value="D-Amino Acid Oxidase, subunit A, domain 2"/>
    <property type="match status" value="1"/>
</dbReference>
<evidence type="ECO:0000313" key="4">
    <source>
        <dbReference type="Proteomes" id="UP001141259"/>
    </source>
</evidence>
<dbReference type="AlphaFoldDB" id="A0A9X2VGK0"/>
<keyword evidence="4" id="KW-1185">Reference proteome</keyword>
<dbReference type="GO" id="GO:0016491">
    <property type="term" value="F:oxidoreductase activity"/>
    <property type="evidence" value="ECO:0007669"/>
    <property type="project" value="UniProtKB-KW"/>
</dbReference>
<dbReference type="Pfam" id="PF01266">
    <property type="entry name" value="DAO"/>
    <property type="match status" value="1"/>
</dbReference>
<dbReference type="Gene3D" id="3.50.50.60">
    <property type="entry name" value="FAD/NAD(P)-binding domain"/>
    <property type="match status" value="1"/>
</dbReference>
<dbReference type="InterPro" id="IPR006076">
    <property type="entry name" value="FAD-dep_OxRdtase"/>
</dbReference>
<evidence type="ECO:0000259" key="2">
    <source>
        <dbReference type="Pfam" id="PF01266"/>
    </source>
</evidence>
<protein>
    <submittedName>
        <fullName evidence="3">FAD-binding oxidoreductase</fullName>
    </submittedName>
</protein>
<dbReference type="Proteomes" id="UP001141259">
    <property type="component" value="Unassembled WGS sequence"/>
</dbReference>
<dbReference type="EMBL" id="JANYMP010000001">
    <property type="protein sequence ID" value="MCS7475717.1"/>
    <property type="molecule type" value="Genomic_DNA"/>
</dbReference>
<reference evidence="3" key="1">
    <citation type="submission" date="2022-08" db="EMBL/GenBank/DDBJ databases">
        <authorList>
            <person name="Tistechok S."/>
            <person name="Samborskyy M."/>
            <person name="Roman I."/>
        </authorList>
    </citation>
    <scope>NUCLEOTIDE SEQUENCE</scope>
    <source>
        <strain evidence="3">DSM 103496</strain>
    </source>
</reference>
<name>A0A9X2VGK0_9PSEU</name>
<gene>
    <name evidence="3" type="ORF">NZH93_02545</name>
</gene>
<evidence type="ECO:0000256" key="1">
    <source>
        <dbReference type="ARBA" id="ARBA00023002"/>
    </source>
</evidence>
<comment type="caution">
    <text evidence="3">The sequence shown here is derived from an EMBL/GenBank/DDBJ whole genome shotgun (WGS) entry which is preliminary data.</text>
</comment>
<sequence length="371" mass="39072">MARQRILIIGGGMAGVSLGSELAVDHDVVLLEAESSLAVHSTGRSAALFLADYGPPPVRELTRRSEPEFARLSALPDVPPLLTPRGGLFTTWDEPSAAALTAAVASSPSMVAVTADRVRELCPVLRTDELAGCAFDADVRDIDVAALHGHYAGTLRRRGGRITTGARVVAADRVGAGWEVRTADGRTWHADALVNAAGAWGDQVAELCAGVGHRLSPRRRTVAIARSRVPIPAQWPVVADFAEAWYFKPESGALLLSPGDETEVPPGDVESDPLDVALVLERVNAATTLDLRSVRTSWAGLRTFAPDRAPVVGPHPEEPTLFSFVGQGGYGIQMAPALAGVGARLFRTGTLDDAVLAAAIDPGRARTALDR</sequence>
<dbReference type="PANTHER" id="PTHR13847">
    <property type="entry name" value="SARCOSINE DEHYDROGENASE-RELATED"/>
    <property type="match status" value="1"/>
</dbReference>
<dbReference type="SUPFAM" id="SSF51905">
    <property type="entry name" value="FAD/NAD(P)-binding domain"/>
    <property type="match status" value="1"/>
</dbReference>
<organism evidence="3 4">
    <name type="scientific">Umezawaea endophytica</name>
    <dbReference type="NCBI Taxonomy" id="1654476"/>
    <lineage>
        <taxon>Bacteria</taxon>
        <taxon>Bacillati</taxon>
        <taxon>Actinomycetota</taxon>
        <taxon>Actinomycetes</taxon>
        <taxon>Pseudonocardiales</taxon>
        <taxon>Pseudonocardiaceae</taxon>
        <taxon>Umezawaea</taxon>
    </lineage>
</organism>
<dbReference type="GO" id="GO:0005737">
    <property type="term" value="C:cytoplasm"/>
    <property type="evidence" value="ECO:0007669"/>
    <property type="project" value="TreeGrafter"/>
</dbReference>
<evidence type="ECO:0000313" key="3">
    <source>
        <dbReference type="EMBL" id="MCS7475717.1"/>
    </source>
</evidence>
<accession>A0A9X2VGK0</accession>
<feature type="domain" description="FAD dependent oxidoreductase" evidence="2">
    <location>
        <begin position="5"/>
        <end position="341"/>
    </location>
</feature>
<dbReference type="InterPro" id="IPR036188">
    <property type="entry name" value="FAD/NAD-bd_sf"/>
</dbReference>
<proteinExistence type="predicted"/>
<keyword evidence="1" id="KW-0560">Oxidoreductase</keyword>
<dbReference type="PANTHER" id="PTHR13847:SF287">
    <property type="entry name" value="FAD-DEPENDENT OXIDOREDUCTASE DOMAIN-CONTAINING PROTEIN 1"/>
    <property type="match status" value="1"/>
</dbReference>